<dbReference type="Pfam" id="PF07976">
    <property type="entry name" value="Phe_hydrox_dim"/>
    <property type="match status" value="1"/>
</dbReference>
<gene>
    <name evidence="8" type="ORF">CNMCM7691_008771</name>
</gene>
<evidence type="ECO:0000256" key="3">
    <source>
        <dbReference type="ARBA" id="ARBA00022827"/>
    </source>
</evidence>
<evidence type="ECO:0000259" key="7">
    <source>
        <dbReference type="Pfam" id="PF07976"/>
    </source>
</evidence>
<dbReference type="PRINTS" id="PR00420">
    <property type="entry name" value="RNGMNOXGNASE"/>
</dbReference>
<keyword evidence="5" id="KW-0812">Transmembrane</keyword>
<dbReference type="SUPFAM" id="SSF51905">
    <property type="entry name" value="FAD/NAD(P)-binding domain"/>
    <property type="match status" value="1"/>
</dbReference>
<evidence type="ECO:0000256" key="5">
    <source>
        <dbReference type="SAM" id="Phobius"/>
    </source>
</evidence>
<evidence type="ECO:0008006" key="10">
    <source>
        <dbReference type="Google" id="ProtNLM"/>
    </source>
</evidence>
<comment type="caution">
    <text evidence="8">The sequence shown here is derived from an EMBL/GenBank/DDBJ whole genome shotgun (WGS) entry which is preliminary data.</text>
</comment>
<feature type="transmembrane region" description="Helical" evidence="5">
    <location>
        <begin position="183"/>
        <end position="202"/>
    </location>
</feature>
<dbReference type="Gene3D" id="3.40.30.20">
    <property type="match status" value="1"/>
</dbReference>
<keyword evidence="5" id="KW-0472">Membrane</keyword>
<evidence type="ECO:0000313" key="9">
    <source>
        <dbReference type="Proteomes" id="UP000641853"/>
    </source>
</evidence>
<dbReference type="GO" id="GO:0016709">
    <property type="term" value="F:oxidoreductase activity, acting on paired donors, with incorporation or reduction of molecular oxygen, NAD(P)H as one donor, and incorporation of one atom of oxygen"/>
    <property type="evidence" value="ECO:0007669"/>
    <property type="project" value="UniProtKB-ARBA"/>
</dbReference>
<keyword evidence="5" id="KW-1133">Transmembrane helix</keyword>
<keyword evidence="9" id="KW-1185">Reference proteome</keyword>
<dbReference type="AlphaFoldDB" id="A0A8H6QXL5"/>
<evidence type="ECO:0000256" key="1">
    <source>
        <dbReference type="ARBA" id="ARBA00007801"/>
    </source>
</evidence>
<proteinExistence type="inferred from homology"/>
<dbReference type="InterPro" id="IPR036188">
    <property type="entry name" value="FAD/NAD-bd_sf"/>
</dbReference>
<reference evidence="8" key="1">
    <citation type="submission" date="2020-06" db="EMBL/GenBank/DDBJ databases">
        <title>Draft genome sequences of strains closely related to Aspergillus parafelis and Aspergillus hiratsukae.</title>
        <authorList>
            <person name="Dos Santos R.A.C."/>
            <person name="Rivero-Menendez O."/>
            <person name="Steenwyk J.L."/>
            <person name="Mead M.E."/>
            <person name="Goldman G.H."/>
            <person name="Alastruey-Izquierdo A."/>
            <person name="Rokas A."/>
        </authorList>
    </citation>
    <scope>NUCLEOTIDE SEQUENCE</scope>
    <source>
        <strain evidence="8">CNM-CM7691</strain>
    </source>
</reference>
<dbReference type="EMBL" id="JACBAG010001855">
    <property type="protein sequence ID" value="KAF7179721.1"/>
    <property type="molecule type" value="Genomic_DNA"/>
</dbReference>
<dbReference type="PANTHER" id="PTHR43004:SF16">
    <property type="entry name" value="PHENOL 2-MONOOXYGENASE FSQG"/>
    <property type="match status" value="1"/>
</dbReference>
<dbReference type="CDD" id="cd02979">
    <property type="entry name" value="PHOX_C"/>
    <property type="match status" value="1"/>
</dbReference>
<keyword evidence="2" id="KW-0285">Flavoprotein</keyword>
<comment type="similarity">
    <text evidence="1">Belongs to the PheA/TfdB FAD monooxygenase family.</text>
</comment>
<dbReference type="PANTHER" id="PTHR43004">
    <property type="entry name" value="TRK SYSTEM POTASSIUM UPTAKE PROTEIN"/>
    <property type="match status" value="1"/>
</dbReference>
<keyword evidence="3" id="KW-0274">FAD</keyword>
<dbReference type="InterPro" id="IPR050641">
    <property type="entry name" value="RIFMO-like"/>
</dbReference>
<feature type="transmembrane region" description="Helical" evidence="5">
    <location>
        <begin position="289"/>
        <end position="307"/>
    </location>
</feature>
<evidence type="ECO:0000313" key="8">
    <source>
        <dbReference type="EMBL" id="KAF7179721.1"/>
    </source>
</evidence>
<dbReference type="InterPro" id="IPR002938">
    <property type="entry name" value="FAD-bd"/>
</dbReference>
<dbReference type="InterPro" id="IPR036249">
    <property type="entry name" value="Thioredoxin-like_sf"/>
</dbReference>
<evidence type="ECO:0000259" key="6">
    <source>
        <dbReference type="Pfam" id="PF01494"/>
    </source>
</evidence>
<sequence length="940" mass="105521">MIVTPRFQLLELGDQSWCPEWLREYSHLARIQMWKTRVPGTKGSPALRACDILLRHLPDIASYTMIDPCAGGGGPIPILEDTLNAWLAARHEQPVRFILTDLYPSLNKWAAMARQSANISYIAQPVDATHARRLAEPGKKECRLFNLCFHHFDDQAAAKVLRSAIQSSDAFVIFEMTHRTASAFLNTTFIVLSPLLTTLLWFRGSPLHMFFTYFFPLVQLFFAVDGYVSCIRGRTPEEISALVRQQKDLDISDWEFSSGEDMVLPPFGKIINDEPIARSRMTTKDGDRVDVLIIGAGPTGLMSALWLTTLGIKICIVDDKGTRALNGRSDGFHVRTGEIWDSFGLYHLLQQHGTRFDEWCLWTPNYTKAPGDDGRLARQRRQPMMGLEVSRCRSRPGKMNCFTLHLGDTEAILIDAIQRQGGPRIERGVVPVAMELEEEGVADDPDAYPLKIQLRHQRLEHLTAWRTNAHSVQPDGTIHEERGGIDAAIHAGREGERDTEPALSGEEGSLKTIRAKYVIGSDGAHSWVRRWLGFEMEGDSTNAAWGVVDAVLETDFPDFRRHCTILSKHGTILSVPRENGMTRLYIQLPDSMKDICLTDSAQVVKIMAVARRSLFPYTLQYSYCDWWTIYRVGRRVANHFAYKQRVFLGGDAVHTHTPKGGQGMNVSMQDAYNLGWKLGGVLRGQLRPSVLATYESERRPVAQDLIKLDTSMGRVLAGETMSETPEVLQVYEQLRNYGSGANICYPPSILVASPQQAQQHLAPHLRLGMRFPSHPVVNLASATTMESQSLLPSNGSWRLWVFAGNVVACPAQLQRVNSSGEKLCALTARLSPLQLLSTPFLEILLLYKGRVEEMEVADFHPIFSRRTPLAKSWDHRRIFADPPLYSADNGLLPATAHAKYGINETRGCMVVIRPDQCVAWIGGLEDVTGLEEYFGRFVRW</sequence>
<dbReference type="Gene3D" id="3.50.50.60">
    <property type="entry name" value="FAD/NAD(P)-binding domain"/>
    <property type="match status" value="1"/>
</dbReference>
<accession>A0A8H6QXL5</accession>
<keyword evidence="4" id="KW-0560">Oxidoreductase</keyword>
<dbReference type="SUPFAM" id="SSF52833">
    <property type="entry name" value="Thioredoxin-like"/>
    <property type="match status" value="1"/>
</dbReference>
<name>A0A8H6QXL5_9EURO</name>
<protein>
    <recommendedName>
        <fullName evidence="10">Phenol 2-monooxygenase</fullName>
    </recommendedName>
</protein>
<dbReference type="Pfam" id="PF01494">
    <property type="entry name" value="FAD_binding_3"/>
    <property type="match status" value="2"/>
</dbReference>
<feature type="domain" description="Phenol hydroxylase-like C-terminal dimerisation" evidence="7">
    <location>
        <begin position="744"/>
        <end position="938"/>
    </location>
</feature>
<evidence type="ECO:0000256" key="2">
    <source>
        <dbReference type="ARBA" id="ARBA00022630"/>
    </source>
</evidence>
<dbReference type="InterPro" id="IPR038220">
    <property type="entry name" value="PHOX_C_sf"/>
</dbReference>
<feature type="domain" description="FAD-binding" evidence="6">
    <location>
        <begin position="288"/>
        <end position="382"/>
    </location>
</feature>
<dbReference type="SUPFAM" id="SSF54373">
    <property type="entry name" value="FAD-linked reductases, C-terminal domain"/>
    <property type="match status" value="1"/>
</dbReference>
<dbReference type="Gene3D" id="3.30.9.10">
    <property type="entry name" value="D-Amino Acid Oxidase, subunit A, domain 2"/>
    <property type="match status" value="1"/>
</dbReference>
<dbReference type="InterPro" id="IPR012941">
    <property type="entry name" value="Phe_hydrox_C_dim_dom"/>
</dbReference>
<dbReference type="Proteomes" id="UP000641853">
    <property type="component" value="Unassembled WGS sequence"/>
</dbReference>
<feature type="transmembrane region" description="Helical" evidence="5">
    <location>
        <begin position="208"/>
        <end position="228"/>
    </location>
</feature>
<dbReference type="GO" id="GO:0071949">
    <property type="term" value="F:FAD binding"/>
    <property type="evidence" value="ECO:0007669"/>
    <property type="project" value="InterPro"/>
</dbReference>
<evidence type="ECO:0000256" key="4">
    <source>
        <dbReference type="ARBA" id="ARBA00023002"/>
    </source>
</evidence>
<feature type="domain" description="FAD-binding" evidence="6">
    <location>
        <begin position="502"/>
        <end position="707"/>
    </location>
</feature>
<organism evidence="8 9">
    <name type="scientific">Aspergillus felis</name>
    <dbReference type="NCBI Taxonomy" id="1287682"/>
    <lineage>
        <taxon>Eukaryota</taxon>
        <taxon>Fungi</taxon>
        <taxon>Dikarya</taxon>
        <taxon>Ascomycota</taxon>
        <taxon>Pezizomycotina</taxon>
        <taxon>Eurotiomycetes</taxon>
        <taxon>Eurotiomycetidae</taxon>
        <taxon>Eurotiales</taxon>
        <taxon>Aspergillaceae</taxon>
        <taxon>Aspergillus</taxon>
        <taxon>Aspergillus subgen. Fumigati</taxon>
    </lineage>
</organism>